<dbReference type="PROSITE" id="PS51186">
    <property type="entry name" value="GNAT"/>
    <property type="match status" value="1"/>
</dbReference>
<dbReference type="InterPro" id="IPR016181">
    <property type="entry name" value="Acyl_CoA_acyltransferase"/>
</dbReference>
<dbReference type="SUPFAM" id="SSF55729">
    <property type="entry name" value="Acyl-CoA N-acyltransferases (Nat)"/>
    <property type="match status" value="1"/>
</dbReference>
<dbReference type="GO" id="GO:0016747">
    <property type="term" value="F:acyltransferase activity, transferring groups other than amino-acyl groups"/>
    <property type="evidence" value="ECO:0007669"/>
    <property type="project" value="InterPro"/>
</dbReference>
<gene>
    <name evidence="2" type="ORF">ECB94_09675</name>
</gene>
<dbReference type="CDD" id="cd04301">
    <property type="entry name" value="NAT_SF"/>
    <property type="match status" value="1"/>
</dbReference>
<accession>A0A3G4VA05</accession>
<keyword evidence="2" id="KW-0808">Transferase</keyword>
<evidence type="ECO:0000313" key="2">
    <source>
        <dbReference type="EMBL" id="AYV21524.1"/>
    </source>
</evidence>
<dbReference type="InterPro" id="IPR000182">
    <property type="entry name" value="GNAT_dom"/>
</dbReference>
<sequence length="142" mass="16429">MLVREGTLEEVVSIVELIEEFAHKETIESLQARLNGHKHLILVAEKAGVLLGFKIGYQIDEANFYSWFGGVSPVARKQGVAQVLMEYQERWAKQQGYQHITVKSRNQFPSMLRLLIKNGYFIYDCEPKQLVIETRIKFIKCL</sequence>
<proteinExistence type="predicted"/>
<evidence type="ECO:0000259" key="1">
    <source>
        <dbReference type="PROSITE" id="PS51186"/>
    </source>
</evidence>
<organism evidence="2 3">
    <name type="scientific">Vibrio mediterranei</name>
    <dbReference type="NCBI Taxonomy" id="689"/>
    <lineage>
        <taxon>Bacteria</taxon>
        <taxon>Pseudomonadati</taxon>
        <taxon>Pseudomonadota</taxon>
        <taxon>Gammaproteobacteria</taxon>
        <taxon>Vibrionales</taxon>
        <taxon>Vibrionaceae</taxon>
        <taxon>Vibrio</taxon>
    </lineage>
</organism>
<evidence type="ECO:0000313" key="3">
    <source>
        <dbReference type="Proteomes" id="UP000279760"/>
    </source>
</evidence>
<protein>
    <submittedName>
        <fullName evidence="2">GNAT family N-acetyltransferase</fullName>
    </submittedName>
</protein>
<dbReference type="Gene3D" id="3.40.630.30">
    <property type="match status" value="1"/>
</dbReference>
<dbReference type="AlphaFoldDB" id="A0A3G4VA05"/>
<dbReference type="EMBL" id="CP033577">
    <property type="protein sequence ID" value="AYV21524.1"/>
    <property type="molecule type" value="Genomic_DNA"/>
</dbReference>
<dbReference type="Proteomes" id="UP000279760">
    <property type="component" value="Chromosome 1"/>
</dbReference>
<dbReference type="RefSeq" id="WP_124940501.1">
    <property type="nucleotide sequence ID" value="NZ_CP033577.1"/>
</dbReference>
<reference evidence="2 3" key="1">
    <citation type="submission" date="2018-11" db="EMBL/GenBank/DDBJ databases">
        <title>Complete Genome Sequence of Vbrio mediterranei 117-T6: a Potential Pathogen Bacteria Isolated from the Conchocelis of Pyropia.</title>
        <authorList>
            <person name="Liu Q."/>
        </authorList>
    </citation>
    <scope>NUCLEOTIDE SEQUENCE [LARGE SCALE GENOMIC DNA]</scope>
    <source>
        <strain evidence="2 3">117-T6</strain>
    </source>
</reference>
<dbReference type="Pfam" id="PF00583">
    <property type="entry name" value="Acetyltransf_1"/>
    <property type="match status" value="1"/>
</dbReference>
<name>A0A3G4VA05_9VIBR</name>
<feature type="domain" description="N-acetyltransferase" evidence="1">
    <location>
        <begin position="1"/>
        <end position="139"/>
    </location>
</feature>